<feature type="domain" description="Glycosyltransferase 2-like" evidence="4">
    <location>
        <begin position="7"/>
        <end position="180"/>
    </location>
</feature>
<dbReference type="Pfam" id="PF00535">
    <property type="entry name" value="Glycos_transf_2"/>
    <property type="match status" value="1"/>
</dbReference>
<accession>A0A7J3SLK2</accession>
<comment type="caution">
    <text evidence="5">The sequence shown here is derived from an EMBL/GenBank/DDBJ whole genome shotgun (WGS) entry which is preliminary data.</text>
</comment>
<keyword evidence="2" id="KW-0328">Glycosyltransferase</keyword>
<evidence type="ECO:0000259" key="4">
    <source>
        <dbReference type="Pfam" id="PF00535"/>
    </source>
</evidence>
<evidence type="ECO:0000313" key="5">
    <source>
        <dbReference type="EMBL" id="HGZ60454.1"/>
    </source>
</evidence>
<name>A0A7J3SLK2_9CREN</name>
<comment type="similarity">
    <text evidence="1">Belongs to the glycosyltransferase 2 family.</text>
</comment>
<evidence type="ECO:0000256" key="2">
    <source>
        <dbReference type="ARBA" id="ARBA00022676"/>
    </source>
</evidence>
<dbReference type="Gene3D" id="3.90.550.10">
    <property type="entry name" value="Spore Coat Polysaccharide Biosynthesis Protein SpsA, Chain A"/>
    <property type="match status" value="1"/>
</dbReference>
<evidence type="ECO:0000256" key="3">
    <source>
        <dbReference type="ARBA" id="ARBA00022679"/>
    </source>
</evidence>
<gene>
    <name evidence="5" type="ORF">ENW83_04525</name>
</gene>
<sequence>MSQVVISIVWLNYNSMKFINVVKDSLKSIYKISIPLELVVVDNASTDGSFEKVSSYLYRLKGRGFRVKTIRLSRNLGYTGGNNIGYLNSDPNAKYIAFINNDLIVHEGSLEYIISYLDMHKDVGIAQGIIYGINNKDVDNAGFMCTETLLNVPIKTPPKKPLYITYASGGYMVVRRELISSLGVPFDWDGFIYFDDMPLGFKAWSMKSRVVSLPVEAGKHVGGASGGVASEKTVYYIYRGFGILTEASNTRFRKQLKSLFIKNLPIENGLKNTRLLNVAMRGFIDGLRIGVEKRKQGYLLDIYSAPLITRYNLLGLLLPNRLLLTYLSSAFHYSQEL</sequence>
<keyword evidence="3 5" id="KW-0808">Transferase</keyword>
<dbReference type="PANTHER" id="PTHR43179">
    <property type="entry name" value="RHAMNOSYLTRANSFERASE WBBL"/>
    <property type="match status" value="1"/>
</dbReference>
<proteinExistence type="inferred from homology"/>
<dbReference type="PANTHER" id="PTHR43179:SF12">
    <property type="entry name" value="GALACTOFURANOSYLTRANSFERASE GLFT2"/>
    <property type="match status" value="1"/>
</dbReference>
<evidence type="ECO:0000256" key="1">
    <source>
        <dbReference type="ARBA" id="ARBA00006739"/>
    </source>
</evidence>
<dbReference type="AlphaFoldDB" id="A0A7J3SLK2"/>
<dbReference type="EMBL" id="DTLS01000130">
    <property type="protein sequence ID" value="HGZ60454.1"/>
    <property type="molecule type" value="Genomic_DNA"/>
</dbReference>
<dbReference type="GO" id="GO:0016757">
    <property type="term" value="F:glycosyltransferase activity"/>
    <property type="evidence" value="ECO:0007669"/>
    <property type="project" value="UniProtKB-KW"/>
</dbReference>
<organism evidence="5">
    <name type="scientific">Fervidicoccus fontis</name>
    <dbReference type="NCBI Taxonomy" id="683846"/>
    <lineage>
        <taxon>Archaea</taxon>
        <taxon>Thermoproteota</taxon>
        <taxon>Thermoprotei</taxon>
        <taxon>Fervidicoccales</taxon>
        <taxon>Fervidicoccaceae</taxon>
        <taxon>Fervidicoccus</taxon>
    </lineage>
</organism>
<dbReference type="InterPro" id="IPR001173">
    <property type="entry name" value="Glyco_trans_2-like"/>
</dbReference>
<dbReference type="SUPFAM" id="SSF53448">
    <property type="entry name" value="Nucleotide-diphospho-sugar transferases"/>
    <property type="match status" value="1"/>
</dbReference>
<dbReference type="InterPro" id="IPR029044">
    <property type="entry name" value="Nucleotide-diphossugar_trans"/>
</dbReference>
<reference evidence="5" key="1">
    <citation type="journal article" date="2020" name="mSystems">
        <title>Genome- and Community-Level Interaction Insights into Carbon Utilization and Element Cycling Functions of Hydrothermarchaeota in Hydrothermal Sediment.</title>
        <authorList>
            <person name="Zhou Z."/>
            <person name="Liu Y."/>
            <person name="Xu W."/>
            <person name="Pan J."/>
            <person name="Luo Z.H."/>
            <person name="Li M."/>
        </authorList>
    </citation>
    <scope>NUCLEOTIDE SEQUENCE [LARGE SCALE GENOMIC DNA]</scope>
    <source>
        <strain evidence="5">SpSt-885</strain>
    </source>
</reference>
<protein>
    <submittedName>
        <fullName evidence="5">Glycosyltransferase</fullName>
    </submittedName>
</protein>